<dbReference type="HOGENOM" id="CLU_060550_1_0_11"/>
<accession>C5C4E4</accession>
<dbReference type="EMBL" id="CP001618">
    <property type="protein sequence ID" value="ACQ82068.1"/>
    <property type="molecule type" value="Genomic_DNA"/>
</dbReference>
<gene>
    <name evidence="1" type="ordered locus">Bcav_3826</name>
</gene>
<reference evidence="1 2" key="1">
    <citation type="journal article" date="2009" name="Stand. Genomic Sci.">
        <title>Complete genome sequence of Beutenbergia cavernae type strain (HKI 0122).</title>
        <authorList>
            <person name="Land M."/>
            <person name="Pukall R."/>
            <person name="Abt B."/>
            <person name="Goker M."/>
            <person name="Rohde M."/>
            <person name="Glavina Del Rio T."/>
            <person name="Tice H."/>
            <person name="Copeland A."/>
            <person name="Cheng J.F."/>
            <person name="Lucas S."/>
            <person name="Chen F."/>
            <person name="Nolan M."/>
            <person name="Bruce D."/>
            <person name="Goodwin L."/>
            <person name="Pitluck S."/>
            <person name="Ivanova N."/>
            <person name="Mavromatis K."/>
            <person name="Ovchinnikova G."/>
            <person name="Pati A."/>
            <person name="Chen A."/>
            <person name="Palaniappan K."/>
            <person name="Hauser L."/>
            <person name="Chang Y.J."/>
            <person name="Jefferies C.C."/>
            <person name="Saunders E."/>
            <person name="Brettin T."/>
            <person name="Detter J.C."/>
            <person name="Han C."/>
            <person name="Chain P."/>
            <person name="Bristow J."/>
            <person name="Eisen J.A."/>
            <person name="Markowitz V."/>
            <person name="Hugenholtz P."/>
            <person name="Kyrpides N.C."/>
            <person name="Klenk H.P."/>
            <person name="Lapidus A."/>
        </authorList>
    </citation>
    <scope>NUCLEOTIDE SEQUENCE [LARGE SCALE GENOMIC DNA]</scope>
    <source>
        <strain evidence="2">ATCC BAA-8 / DSM 12333 / NBRC 16432</strain>
    </source>
</reference>
<dbReference type="Proteomes" id="UP000007962">
    <property type="component" value="Chromosome"/>
</dbReference>
<dbReference type="InterPro" id="IPR011009">
    <property type="entry name" value="Kinase-like_dom_sf"/>
</dbReference>
<keyword evidence="1" id="KW-0808">Transferase</keyword>
<organism evidence="1 2">
    <name type="scientific">Beutenbergia cavernae (strain ATCC BAA-8 / DSM 12333 / CCUG 43141 / JCM 11478 / NBRC 16432 / NCIMB 13614 / HKI 0122)</name>
    <dbReference type="NCBI Taxonomy" id="471853"/>
    <lineage>
        <taxon>Bacteria</taxon>
        <taxon>Bacillati</taxon>
        <taxon>Actinomycetota</taxon>
        <taxon>Actinomycetes</taxon>
        <taxon>Micrococcales</taxon>
        <taxon>Beutenbergiaceae</taxon>
        <taxon>Beutenbergia</taxon>
    </lineage>
</organism>
<dbReference type="STRING" id="471853.Bcav_3826"/>
<protein>
    <submittedName>
        <fullName evidence="1">Aminoglycoside phosphotransferase</fullName>
    </submittedName>
</protein>
<dbReference type="eggNOG" id="COG2334">
    <property type="taxonomic scope" value="Bacteria"/>
</dbReference>
<dbReference type="OrthoDB" id="4427130at2"/>
<dbReference type="SUPFAM" id="SSF56112">
    <property type="entry name" value="Protein kinase-like (PK-like)"/>
    <property type="match status" value="1"/>
</dbReference>
<dbReference type="GO" id="GO:0016740">
    <property type="term" value="F:transferase activity"/>
    <property type="evidence" value="ECO:0007669"/>
    <property type="project" value="UniProtKB-KW"/>
</dbReference>
<evidence type="ECO:0000313" key="1">
    <source>
        <dbReference type="EMBL" id="ACQ82068.1"/>
    </source>
</evidence>
<proteinExistence type="predicted"/>
<dbReference type="KEGG" id="bcv:Bcav_3826"/>
<name>C5C4E4_BEUC1</name>
<dbReference type="RefSeq" id="WP_015884305.1">
    <property type="nucleotide sequence ID" value="NC_012669.1"/>
</dbReference>
<evidence type="ECO:0000313" key="2">
    <source>
        <dbReference type="Proteomes" id="UP000007962"/>
    </source>
</evidence>
<keyword evidence="2" id="KW-1185">Reference proteome</keyword>
<dbReference type="AlphaFoldDB" id="C5C4E4"/>
<sequence length="273" mass="28546">MTASAPPPQVLAAFGAAGDAVPLAGGQGRSWRAGGLVLKPLDSSPETLDWLAAEVAPRVRDAAIRVSLPLRSGDGALVVDGWTAAPYLPGRHESGRWREVAAVGEEFAALLADVARPAFLDTRDDAWARADALAWGEASDDAAALVPHVADLTAARRPVPSGDAPSIVHGDLSGNVLFADTLAEPLPPALLDLSLYWRPPAYASAVVAVDAVCWHREPVDLLTELGAAPQHLVRALLFRLLADHLNGRPAGDPGYASYGPCAARVLELARPDL</sequence>